<evidence type="ECO:0000259" key="1">
    <source>
        <dbReference type="Pfam" id="PF00561"/>
    </source>
</evidence>
<dbReference type="Pfam" id="PF00561">
    <property type="entry name" value="Abhydrolase_1"/>
    <property type="match status" value="1"/>
</dbReference>
<dbReference type="AlphaFoldDB" id="A0A1Y5FHB3"/>
<evidence type="ECO:0000313" key="3">
    <source>
        <dbReference type="Proteomes" id="UP000196531"/>
    </source>
</evidence>
<dbReference type="InterPro" id="IPR029058">
    <property type="entry name" value="AB_hydrolase_fold"/>
</dbReference>
<dbReference type="InterPro" id="IPR050471">
    <property type="entry name" value="AB_hydrolase"/>
</dbReference>
<organism evidence="2 3">
    <name type="scientific">Halobacteriovorax marinus</name>
    <dbReference type="NCBI Taxonomy" id="97084"/>
    <lineage>
        <taxon>Bacteria</taxon>
        <taxon>Pseudomonadati</taxon>
        <taxon>Bdellovibrionota</taxon>
        <taxon>Bacteriovoracia</taxon>
        <taxon>Bacteriovoracales</taxon>
        <taxon>Halobacteriovoraceae</taxon>
        <taxon>Halobacteriovorax</taxon>
    </lineage>
</organism>
<dbReference type="InterPro" id="IPR000073">
    <property type="entry name" value="AB_hydrolase_1"/>
</dbReference>
<accession>A0A1Y5FHB3</accession>
<proteinExistence type="predicted"/>
<evidence type="ECO:0000313" key="2">
    <source>
        <dbReference type="EMBL" id="OUR99595.1"/>
    </source>
</evidence>
<name>A0A1Y5FHB3_9BACT</name>
<dbReference type="Gene3D" id="3.40.50.1820">
    <property type="entry name" value="alpha/beta hydrolase"/>
    <property type="match status" value="1"/>
</dbReference>
<protein>
    <recommendedName>
        <fullName evidence="1">AB hydrolase-1 domain-containing protein</fullName>
    </recommendedName>
</protein>
<sequence length="274" mass="30692">MREEMIKSGLFIKDDMRIHYEIQGVGPSILCFSGFGCSNYNFDFLRDELSKNFQLILIDNRGMGKSSLVSKDYLIDDLAVDGIELMAKLGIEAFSVMGISMGGFIAQKVALKAADRIQSLVLACTTSGGEDFPALNKLNEESIKRSFELDPKTYNLLVLNSTVHPSVEIEKPKLFEEILNLRMKNMPKLSQVLLQQSAVDKFLQSKIDLSKITCPVLILSGADDRFVIPKNAYVLEDKIPNATLKFIDESDHHFFLEKPLETANVVSEYLGLQL</sequence>
<dbReference type="Proteomes" id="UP000196531">
    <property type="component" value="Unassembled WGS sequence"/>
</dbReference>
<dbReference type="PANTHER" id="PTHR43433">
    <property type="entry name" value="HYDROLASE, ALPHA/BETA FOLD FAMILY PROTEIN"/>
    <property type="match status" value="1"/>
</dbReference>
<feature type="domain" description="AB hydrolase-1" evidence="1">
    <location>
        <begin position="27"/>
        <end position="259"/>
    </location>
</feature>
<dbReference type="PRINTS" id="PR00111">
    <property type="entry name" value="ABHYDROLASE"/>
</dbReference>
<dbReference type="EMBL" id="MAAO01000002">
    <property type="protein sequence ID" value="OUR99595.1"/>
    <property type="molecule type" value="Genomic_DNA"/>
</dbReference>
<reference evidence="3" key="1">
    <citation type="journal article" date="2017" name="Proc. Natl. Acad. Sci. U.S.A.">
        <title>Simulation of Deepwater Horizon oil plume reveals substrate specialization within a complex community of hydrocarbon-degraders.</title>
        <authorList>
            <person name="Hu P."/>
            <person name="Dubinsky E.A."/>
            <person name="Probst A.J."/>
            <person name="Wang J."/>
            <person name="Sieber C.M.K."/>
            <person name="Tom L.M."/>
            <person name="Gardinali P."/>
            <person name="Banfield J.F."/>
            <person name="Atlas R.M."/>
            <person name="Andersen G.L."/>
        </authorList>
    </citation>
    <scope>NUCLEOTIDE SEQUENCE [LARGE SCALE GENOMIC DNA]</scope>
</reference>
<dbReference type="PANTHER" id="PTHR43433:SF10">
    <property type="entry name" value="AB HYDROLASE-1 DOMAIN-CONTAINING PROTEIN"/>
    <property type="match status" value="1"/>
</dbReference>
<dbReference type="SUPFAM" id="SSF53474">
    <property type="entry name" value="alpha/beta-Hydrolases"/>
    <property type="match status" value="1"/>
</dbReference>
<comment type="caution">
    <text evidence="2">The sequence shown here is derived from an EMBL/GenBank/DDBJ whole genome shotgun (WGS) entry which is preliminary data.</text>
</comment>
<gene>
    <name evidence="2" type="ORF">A9Q84_00825</name>
</gene>